<evidence type="ECO:0000313" key="3">
    <source>
        <dbReference type="EMBL" id="KWX09778.1"/>
    </source>
</evidence>
<dbReference type="RefSeq" id="WP_066890392.1">
    <property type="nucleotide sequence ID" value="NZ_JYIJ01000019.1"/>
</dbReference>
<dbReference type="InterPro" id="IPR044543">
    <property type="entry name" value="YHJQ-like"/>
</dbReference>
<reference evidence="2" key="3">
    <citation type="submission" date="2015-04" db="EMBL/GenBank/DDBJ databases">
        <title>Physiological reanalysis, assessment of diazotrophy, and genome sequences of multiple isolates of Streptomyces thermoautotrophicus.</title>
        <authorList>
            <person name="MacKellar D.C."/>
            <person name="Lieber L."/>
            <person name="Norman J."/>
            <person name="Bolger A."/>
            <person name="Tobin C."/>
            <person name="Murray J.W."/>
            <person name="Woodward J."/>
            <person name="Friesen M."/>
            <person name="Prell J."/>
        </authorList>
    </citation>
    <scope>NUCLEOTIDE SEQUENCE [LARGE SCALE GENOMIC DNA]</scope>
    <source>
        <strain evidence="2">H1</strain>
    </source>
</reference>
<protein>
    <submittedName>
        <fullName evidence="3">Ferredoxin</fullName>
    </submittedName>
</protein>
<accession>A0A132NI79</accession>
<keyword evidence="4" id="KW-1185">Reference proteome</keyword>
<evidence type="ECO:0000313" key="6">
    <source>
        <dbReference type="Proteomes" id="UP000070659"/>
    </source>
</evidence>
<organism evidence="3 5">
    <name type="scientific">Carbonactinospora thermoautotrophica</name>
    <dbReference type="NCBI Taxonomy" id="1469144"/>
    <lineage>
        <taxon>Bacteria</taxon>
        <taxon>Bacillati</taxon>
        <taxon>Actinomycetota</taxon>
        <taxon>Actinomycetes</taxon>
        <taxon>Kitasatosporales</taxon>
        <taxon>Carbonactinosporaceae</taxon>
        <taxon>Carbonactinospora</taxon>
    </lineage>
</organism>
<dbReference type="InterPro" id="IPR005560">
    <property type="entry name" value="Csp_YhjQ"/>
</dbReference>
<dbReference type="Pfam" id="PF03860">
    <property type="entry name" value="Csp"/>
    <property type="match status" value="1"/>
</dbReference>
<reference evidence="5" key="1">
    <citation type="submission" date="2015-02" db="EMBL/GenBank/DDBJ databases">
        <title>Physiological reanalysis, assessment of diazotrophy, and genome sequences of multiple isolates of Streptomyces thermoautotrophicus.</title>
        <authorList>
            <person name="MacKellar D.C."/>
            <person name="Lieber L."/>
            <person name="Norman J."/>
            <person name="Bolger A."/>
            <person name="Tobin C."/>
            <person name="Murray J.W."/>
            <person name="Friesen M."/>
            <person name="Prell J."/>
        </authorList>
    </citation>
    <scope>NUCLEOTIDE SEQUENCE [LARGE SCALE GENOMIC DNA]</scope>
    <source>
        <strain evidence="5">UBT1</strain>
    </source>
</reference>
<dbReference type="Proteomes" id="UP000070659">
    <property type="component" value="Unassembled WGS sequence"/>
</dbReference>
<comment type="caution">
    <text evidence="3">The sequence shown here is derived from an EMBL/GenBank/DDBJ whole genome shotgun (WGS) entry which is preliminary data.</text>
</comment>
<dbReference type="Proteomes" id="UP000070188">
    <property type="component" value="Unassembled WGS sequence"/>
</dbReference>
<dbReference type="Proteomes" id="UP000070598">
    <property type="component" value="Unassembled WGS sequence"/>
</dbReference>
<dbReference type="Gene3D" id="1.20.1270.360">
    <property type="match status" value="1"/>
</dbReference>
<evidence type="ECO:0000313" key="4">
    <source>
        <dbReference type="Proteomes" id="UP000070188"/>
    </source>
</evidence>
<dbReference type="EMBL" id="JYIK01000725">
    <property type="protein sequence ID" value="KWX09778.1"/>
    <property type="molecule type" value="Genomic_DNA"/>
</dbReference>
<name>A0A132NI79_9ACTN</name>
<dbReference type="OrthoDB" id="5396211at2"/>
<sequence length="118" mass="13236">MAQQSPQGMKQMQRAVMDALECHRVCEETIGHCLQAGGRYAEASHIRLLTDCADVCRMTADMMVRSSEFHPQMCGMCADVCVRCAEDCERFSDDEQMRRCAEACRRCAESCRQMAGVA</sequence>
<reference evidence="4" key="4">
    <citation type="submission" date="2015-04" db="EMBL/GenBank/DDBJ databases">
        <title>Physiological reanalysis, assessment of diazotrophy, and genome sequences of multiple isolates of Streptomyces thermoautotrophicus.</title>
        <authorList>
            <person name="MacKellar D.C."/>
            <person name="Lieber L."/>
            <person name="Norman J."/>
            <person name="Bolger A."/>
            <person name="Tobin C."/>
            <person name="Murray J.W."/>
            <person name="Chang R."/>
            <person name="Ford T."/>
            <person name="Nguyen P.Q."/>
            <person name="Woodward J."/>
            <person name="Permingeat H."/>
            <person name="Joshi N.S."/>
            <person name="Silver P.A."/>
            <person name="Usadel B."/>
            <person name="Rutherford A.W."/>
            <person name="Friesen M."/>
            <person name="Prell J."/>
        </authorList>
    </citation>
    <scope>NUCLEOTIDE SEQUENCE [LARGE SCALE GENOMIC DNA]</scope>
    <source>
        <strain evidence="4">H1</strain>
    </source>
</reference>
<evidence type="ECO:0000313" key="1">
    <source>
        <dbReference type="EMBL" id="KWW98028.1"/>
    </source>
</evidence>
<dbReference type="CDD" id="cd08026">
    <property type="entry name" value="DUF326"/>
    <property type="match status" value="1"/>
</dbReference>
<dbReference type="PANTHER" id="PTHR37310">
    <property type="entry name" value="CYTOPLASMIC PROTEIN-RELATED"/>
    <property type="match status" value="1"/>
</dbReference>
<dbReference type="EMBL" id="JYIJ01000019">
    <property type="protein sequence ID" value="KWW98028.1"/>
    <property type="molecule type" value="Genomic_DNA"/>
</dbReference>
<dbReference type="STRING" id="1469144.LI90_4082"/>
<gene>
    <name evidence="2" type="ORF">LI90_4082</name>
    <name evidence="1" type="ORF">TH66_22165</name>
    <name evidence="3" type="ORF">TR74_07595</name>
</gene>
<dbReference type="AlphaFoldDB" id="A0A132NI79"/>
<reference evidence="3 6" key="2">
    <citation type="submission" date="2015-02" db="EMBL/GenBank/DDBJ databases">
        <title>Physiological reanalysis, assessment of diazotrophy, and genome sequences of multiple isolates of Streptomyces thermoautotrophicus.</title>
        <authorList>
            <person name="MacKellar D.C."/>
            <person name="Lieber L."/>
            <person name="Norman J."/>
            <person name="Bolger A."/>
            <person name="Tobin C."/>
            <person name="Murray J.W."/>
            <person name="Prell J."/>
        </authorList>
    </citation>
    <scope>NUCLEOTIDE SEQUENCE [LARGE SCALE GENOMIC DNA]</scope>
    <source>
        <strain evidence="3 6">UBT1</strain>
    </source>
</reference>
<dbReference type="PATRIC" id="fig|1469144.10.peg.4374"/>
<evidence type="ECO:0000313" key="5">
    <source>
        <dbReference type="Proteomes" id="UP000070598"/>
    </source>
</evidence>
<dbReference type="PANTHER" id="PTHR37310:SF1">
    <property type="entry name" value="CYTOPLASMIC PROTEIN"/>
    <property type="match status" value="1"/>
</dbReference>
<dbReference type="EMBL" id="LAXD01000001">
    <property type="protein sequence ID" value="KWX03032.1"/>
    <property type="molecule type" value="Genomic_DNA"/>
</dbReference>
<proteinExistence type="predicted"/>
<evidence type="ECO:0000313" key="2">
    <source>
        <dbReference type="EMBL" id="KWX03032.1"/>
    </source>
</evidence>